<dbReference type="Proteomes" id="UP000037392">
    <property type="component" value="Unassembled WGS sequence"/>
</dbReference>
<comment type="caution">
    <text evidence="2">The sequence shown here is derived from an EMBL/GenBank/DDBJ whole genome shotgun (WGS) entry which is preliminary data.</text>
</comment>
<reference evidence="2 3" key="1">
    <citation type="submission" date="2011-04" db="EMBL/GenBank/DDBJ databases">
        <title>The Genome Sequence of Clostridium citroniae WAL-19142.</title>
        <authorList>
            <consortium name="The Broad Institute Genome Sequencing Platform"/>
            <person name="Earl A."/>
            <person name="Ward D."/>
            <person name="Feldgarden M."/>
            <person name="Gevers D."/>
            <person name="Warren Y.A."/>
            <person name="Tyrrell K.L."/>
            <person name="Citron D.M."/>
            <person name="Goldstein E.J."/>
            <person name="Daigneault M."/>
            <person name="Allen-Vercoe E."/>
            <person name="Young S.K."/>
            <person name="Zeng Q."/>
            <person name="Gargeya S."/>
            <person name="Fitzgerald M."/>
            <person name="Haas B."/>
            <person name="Abouelleil A."/>
            <person name="Alvarado L."/>
            <person name="Arachchi H.M."/>
            <person name="Berlin A."/>
            <person name="Brown A."/>
            <person name="Chapman S.B."/>
            <person name="Chen Z."/>
            <person name="Dunbar C."/>
            <person name="Freedman E."/>
            <person name="Gearin G."/>
            <person name="Gellesch M."/>
            <person name="Goldberg J."/>
            <person name="Griggs A."/>
            <person name="Gujja S."/>
            <person name="Heilman E.R."/>
            <person name="Heiman D."/>
            <person name="Howarth C."/>
            <person name="Larson L."/>
            <person name="Lui A."/>
            <person name="MacDonald P.J."/>
            <person name="Mehta T."/>
            <person name="Montmayeur A."/>
            <person name="Murphy C."/>
            <person name="Neiman D."/>
            <person name="Pearson M."/>
            <person name="Priest M."/>
            <person name="Roberts A."/>
            <person name="Saif S."/>
            <person name="Shea T."/>
            <person name="Shenoy N."/>
            <person name="Sisk P."/>
            <person name="Stolte C."/>
            <person name="Sykes S."/>
            <person name="White J."/>
            <person name="Yandava C."/>
            <person name="Wortman J."/>
            <person name="Nusbaum C."/>
            <person name="Birren B."/>
        </authorList>
    </citation>
    <scope>NUCLEOTIDE SEQUENCE [LARGE SCALE GENOMIC DNA]</scope>
    <source>
        <strain evidence="2 3">WAL-19142</strain>
    </source>
</reference>
<dbReference type="OrthoDB" id="9791702at2"/>
<evidence type="ECO:0000259" key="1">
    <source>
        <dbReference type="PROSITE" id="PS51742"/>
    </source>
</evidence>
<sequence length="140" mass="15557">MEYKRWGERLVLRLDPGEEVGECLLEVGRKEDIRLAEISGLGAASLVELGMFDTETKGFTEACYQGTYEIASITGSITRLDGEPYLHVHMVIGNLDRGECHGGHMIRAVISATAEIFVNIMSGQVERKMNEEIGLHLFDL</sequence>
<dbReference type="EMBL" id="ADLK01000017">
    <property type="protein sequence ID" value="KMW21047.1"/>
    <property type="molecule type" value="Genomic_DNA"/>
</dbReference>
<dbReference type="PATRIC" id="fig|742734.4.peg.2027"/>
<dbReference type="InterPro" id="IPR025707">
    <property type="entry name" value="DNA_bp_PD1"/>
</dbReference>
<dbReference type="PIRSF" id="PIRSF016702">
    <property type="entry name" value="DNA_bp_PD1"/>
    <property type="match status" value="1"/>
</dbReference>
<dbReference type="AlphaFoldDB" id="A0A0J9C7D9"/>
<accession>A0A0J9C7D9</accession>
<dbReference type="InterPro" id="IPR005175">
    <property type="entry name" value="PPC_dom"/>
</dbReference>
<dbReference type="CDD" id="cd11378">
    <property type="entry name" value="DUF296"/>
    <property type="match status" value="1"/>
</dbReference>
<evidence type="ECO:0000313" key="2">
    <source>
        <dbReference type="EMBL" id="KMW21047.1"/>
    </source>
</evidence>
<dbReference type="PANTHER" id="PTHR34988">
    <property type="entry name" value="PROTEIN, PUTATIVE-RELATED"/>
    <property type="match status" value="1"/>
</dbReference>
<feature type="domain" description="PPC" evidence="1">
    <location>
        <begin position="4"/>
        <end position="140"/>
    </location>
</feature>
<dbReference type="Gene3D" id="3.30.1330.80">
    <property type="entry name" value="Hypothetical protein, similar to alpha- acetolactate decarboxylase, domain 2"/>
    <property type="match status" value="1"/>
</dbReference>
<dbReference type="SUPFAM" id="SSF117856">
    <property type="entry name" value="AF0104/ALDC/Ptd012-like"/>
    <property type="match status" value="1"/>
</dbReference>
<proteinExistence type="predicted"/>
<organism evidence="2 3">
    <name type="scientific">[Clostridium] citroniae WAL-19142</name>
    <dbReference type="NCBI Taxonomy" id="742734"/>
    <lineage>
        <taxon>Bacteria</taxon>
        <taxon>Bacillati</taxon>
        <taxon>Bacillota</taxon>
        <taxon>Clostridia</taxon>
        <taxon>Lachnospirales</taxon>
        <taxon>Lachnospiraceae</taxon>
        <taxon>Enterocloster</taxon>
    </lineage>
</organism>
<evidence type="ECO:0000313" key="3">
    <source>
        <dbReference type="Proteomes" id="UP000037392"/>
    </source>
</evidence>
<protein>
    <recommendedName>
        <fullName evidence="1">PPC domain-containing protein</fullName>
    </recommendedName>
</protein>
<dbReference type="Pfam" id="PF03479">
    <property type="entry name" value="PCC"/>
    <property type="match status" value="1"/>
</dbReference>
<name>A0A0J9C7D9_9FIRM</name>
<dbReference type="PANTHER" id="PTHR34988:SF1">
    <property type="entry name" value="DNA-BINDING PROTEIN"/>
    <property type="match status" value="1"/>
</dbReference>
<gene>
    <name evidence="2" type="ORF">HMPREF9470_01891</name>
</gene>
<dbReference type="PROSITE" id="PS51742">
    <property type="entry name" value="PPC"/>
    <property type="match status" value="1"/>
</dbReference>